<dbReference type="EMBL" id="DF237118">
    <property type="protein sequence ID" value="GAQ83937.1"/>
    <property type="molecule type" value="Genomic_DNA"/>
</dbReference>
<dbReference type="InterPro" id="IPR032675">
    <property type="entry name" value="LRR_dom_sf"/>
</dbReference>
<dbReference type="PANTHER" id="PTHR13318:SF95">
    <property type="entry name" value="F-BOX PROTEIN YLR352W"/>
    <property type="match status" value="1"/>
</dbReference>
<gene>
    <name evidence="3" type="ORF">KFL_001690150</name>
</gene>
<accession>A0A1Y1I5E1</accession>
<evidence type="ECO:0000256" key="1">
    <source>
        <dbReference type="SAM" id="MobiDB-lite"/>
    </source>
</evidence>
<proteinExistence type="predicted"/>
<dbReference type="Pfam" id="PF12937">
    <property type="entry name" value="F-box-like"/>
    <property type="match status" value="1"/>
</dbReference>
<protein>
    <recommendedName>
        <fullName evidence="2">F-box domain-containing protein</fullName>
    </recommendedName>
</protein>
<dbReference type="Pfam" id="PF25372">
    <property type="entry name" value="DUF7885"/>
    <property type="match status" value="1"/>
</dbReference>
<feature type="domain" description="F-box" evidence="2">
    <location>
        <begin position="26"/>
        <end position="65"/>
    </location>
</feature>
<dbReference type="OrthoDB" id="550575at2759"/>
<dbReference type="SUPFAM" id="SSF52047">
    <property type="entry name" value="RNI-like"/>
    <property type="match status" value="1"/>
</dbReference>
<sequence length="353" mass="38635">MQAATIGAPSSAGEPAPHRPSSPSDVPHVLHFVFSLVSARDRCAAACVCKEWRSIVYHPSLWKSLDLQGKRNGGTVSNAVTSQRRFRDLEDLNLEFAQGVEDEHLLSLSGHSFRRLNLNACQKVTDQGISGLVSASPQLEALSVYWNLKVTDASMLEVARSCPDLTFLNISGCKKITDVGVKAVARACPRLQTFNLTRVVAMTDDGLLEVLRHSGQLQELYLYALSSLTDRSYLETHRLPHLRLLDLCGAANLSDEGAASVAQCHELTTLNLTWCVRLMDRGLSAIAHGCPKLESLSLYGILGITDKAVEELAHHCSGTLHTLDVNGCVNVKRRSKEDLLQLFPLLTCFLVHS</sequence>
<dbReference type="AlphaFoldDB" id="A0A1Y1I5E1"/>
<organism evidence="3 4">
    <name type="scientific">Klebsormidium nitens</name>
    <name type="common">Green alga</name>
    <name type="synonym">Ulothrix nitens</name>
    <dbReference type="NCBI Taxonomy" id="105231"/>
    <lineage>
        <taxon>Eukaryota</taxon>
        <taxon>Viridiplantae</taxon>
        <taxon>Streptophyta</taxon>
        <taxon>Klebsormidiophyceae</taxon>
        <taxon>Klebsormidiales</taxon>
        <taxon>Klebsormidiaceae</taxon>
        <taxon>Klebsormidium</taxon>
    </lineage>
</organism>
<feature type="region of interest" description="Disordered" evidence="1">
    <location>
        <begin position="1"/>
        <end position="24"/>
    </location>
</feature>
<evidence type="ECO:0000313" key="4">
    <source>
        <dbReference type="Proteomes" id="UP000054558"/>
    </source>
</evidence>
<dbReference type="SMART" id="SM00256">
    <property type="entry name" value="FBOX"/>
    <property type="match status" value="1"/>
</dbReference>
<evidence type="ECO:0000259" key="2">
    <source>
        <dbReference type="SMART" id="SM00256"/>
    </source>
</evidence>
<dbReference type="OMA" id="PRYCHLK"/>
<keyword evidence="4" id="KW-1185">Reference proteome</keyword>
<dbReference type="InterPro" id="IPR006553">
    <property type="entry name" value="Leu-rich_rpt_Cys-con_subtyp"/>
</dbReference>
<dbReference type="InterPro" id="IPR057207">
    <property type="entry name" value="FBXL15_LRR"/>
</dbReference>
<dbReference type="Gene3D" id="3.80.10.10">
    <property type="entry name" value="Ribonuclease Inhibitor"/>
    <property type="match status" value="2"/>
</dbReference>
<evidence type="ECO:0000313" key="3">
    <source>
        <dbReference type="EMBL" id="GAQ83937.1"/>
    </source>
</evidence>
<dbReference type="Proteomes" id="UP000054558">
    <property type="component" value="Unassembled WGS sequence"/>
</dbReference>
<dbReference type="SMART" id="SM00367">
    <property type="entry name" value="LRR_CC"/>
    <property type="match status" value="7"/>
</dbReference>
<dbReference type="STRING" id="105231.A0A1Y1I5E1"/>
<name>A0A1Y1I5E1_KLENI</name>
<dbReference type="PANTHER" id="PTHR13318">
    <property type="entry name" value="PARTNER OF PAIRED, ISOFORM B-RELATED"/>
    <property type="match status" value="1"/>
</dbReference>
<dbReference type="InterPro" id="IPR001810">
    <property type="entry name" value="F-box_dom"/>
</dbReference>
<dbReference type="GO" id="GO:0005737">
    <property type="term" value="C:cytoplasm"/>
    <property type="evidence" value="ECO:0000318"/>
    <property type="project" value="GO_Central"/>
</dbReference>
<reference evidence="3 4" key="1">
    <citation type="journal article" date="2014" name="Nat. Commun.">
        <title>Klebsormidium flaccidum genome reveals primary factors for plant terrestrial adaptation.</title>
        <authorList>
            <person name="Hori K."/>
            <person name="Maruyama F."/>
            <person name="Fujisawa T."/>
            <person name="Togashi T."/>
            <person name="Yamamoto N."/>
            <person name="Seo M."/>
            <person name="Sato S."/>
            <person name="Yamada T."/>
            <person name="Mori H."/>
            <person name="Tajima N."/>
            <person name="Moriyama T."/>
            <person name="Ikeuchi M."/>
            <person name="Watanabe M."/>
            <person name="Wada H."/>
            <person name="Kobayashi K."/>
            <person name="Saito M."/>
            <person name="Masuda T."/>
            <person name="Sasaki-Sekimoto Y."/>
            <person name="Mashiguchi K."/>
            <person name="Awai K."/>
            <person name="Shimojima M."/>
            <person name="Masuda S."/>
            <person name="Iwai M."/>
            <person name="Nobusawa T."/>
            <person name="Narise T."/>
            <person name="Kondo S."/>
            <person name="Saito H."/>
            <person name="Sato R."/>
            <person name="Murakawa M."/>
            <person name="Ihara Y."/>
            <person name="Oshima-Yamada Y."/>
            <person name="Ohtaka K."/>
            <person name="Satoh M."/>
            <person name="Sonobe K."/>
            <person name="Ishii M."/>
            <person name="Ohtani R."/>
            <person name="Kanamori-Sato M."/>
            <person name="Honoki R."/>
            <person name="Miyazaki D."/>
            <person name="Mochizuki H."/>
            <person name="Umetsu J."/>
            <person name="Higashi K."/>
            <person name="Shibata D."/>
            <person name="Kamiya Y."/>
            <person name="Sato N."/>
            <person name="Nakamura Y."/>
            <person name="Tabata S."/>
            <person name="Ida S."/>
            <person name="Kurokawa K."/>
            <person name="Ohta H."/>
        </authorList>
    </citation>
    <scope>NUCLEOTIDE SEQUENCE [LARGE SCALE GENOMIC DNA]</scope>
    <source>
        <strain evidence="3 4">NIES-2285</strain>
    </source>
</reference>